<dbReference type="Proteomes" id="UP000887568">
    <property type="component" value="Unplaced"/>
</dbReference>
<dbReference type="InterPro" id="IPR003609">
    <property type="entry name" value="Pan_app"/>
</dbReference>
<feature type="chain" id="PRO_5037908202" description="Apple domain-containing protein" evidence="1">
    <location>
        <begin position="31"/>
        <end position="361"/>
    </location>
</feature>
<dbReference type="AlphaFoldDB" id="A0A913ZGT7"/>
<evidence type="ECO:0000259" key="2">
    <source>
        <dbReference type="Pfam" id="PF00024"/>
    </source>
</evidence>
<proteinExistence type="predicted"/>
<evidence type="ECO:0000259" key="3">
    <source>
        <dbReference type="Pfam" id="PF16977"/>
    </source>
</evidence>
<dbReference type="GeneID" id="119724149"/>
<keyword evidence="1" id="KW-0732">Signal</keyword>
<dbReference type="PANTHER" id="PTHR19324:SF33">
    <property type="entry name" value="MUCIN-5AC"/>
    <property type="match status" value="1"/>
</dbReference>
<dbReference type="Pfam" id="PF16977">
    <property type="entry name" value="ApeC"/>
    <property type="match status" value="1"/>
</dbReference>
<reference evidence="4" key="1">
    <citation type="submission" date="2022-11" db="UniProtKB">
        <authorList>
            <consortium name="EnsemblMetazoa"/>
        </authorList>
    </citation>
    <scope>IDENTIFICATION</scope>
</reference>
<feature type="domain" description="Apextrin C-terminal" evidence="3">
    <location>
        <begin position="147"/>
        <end position="358"/>
    </location>
</feature>
<feature type="domain" description="Apple" evidence="2">
    <location>
        <begin position="59"/>
        <end position="106"/>
    </location>
</feature>
<dbReference type="EnsemblMetazoa" id="XM_038195074.1">
    <property type="protein sequence ID" value="XP_038051002.1"/>
    <property type="gene ID" value="LOC119724149"/>
</dbReference>
<name>A0A913ZGT7_PATMI</name>
<dbReference type="InterPro" id="IPR031569">
    <property type="entry name" value="ApeC"/>
</dbReference>
<dbReference type="PANTHER" id="PTHR19324">
    <property type="entry name" value="PERFORIN-LIKE PROTEIN 1"/>
    <property type="match status" value="1"/>
</dbReference>
<sequence length="361" mass="40495">MPFGLLIMFGWNIWFNPSVLLIASLSGIKASRGLGGVTTSLECESISGWCSVVDFAMTGRVYRSTLASSHRLCWGACEVQPRCLSANYALQNGTCELLDAAYYDHSDDIRERRGWVLSYSRNNTLGCGRRPLQSTHQDKESSGAVGWPLGTYGLPMPIAGCPANASFTWQTGSRFHDTENSESNNEWSPDIHLKQPYERNDMMQHFCMKTVKRSGASDRSWPPGKYCVFRYGTTCPEGMSSGSIYWDDQDGGTNRKSGTLPSGTYRDSDTRIDYCCMTTGDLSQPIDLPSSGGSFYLFPVMSDMPDVQCQRVHGMIFSVEWFKWDNEDHRSTSPPDGAHPYYQKVSGPNNFKIYYCYYRAL</sequence>
<accession>A0A913ZGT7</accession>
<protein>
    <recommendedName>
        <fullName evidence="6">Apple domain-containing protein</fullName>
    </recommendedName>
</protein>
<dbReference type="RefSeq" id="XP_038051002.1">
    <property type="nucleotide sequence ID" value="XM_038195074.1"/>
</dbReference>
<keyword evidence="5" id="KW-1185">Reference proteome</keyword>
<organism evidence="4 5">
    <name type="scientific">Patiria miniata</name>
    <name type="common">Bat star</name>
    <name type="synonym">Asterina miniata</name>
    <dbReference type="NCBI Taxonomy" id="46514"/>
    <lineage>
        <taxon>Eukaryota</taxon>
        <taxon>Metazoa</taxon>
        <taxon>Echinodermata</taxon>
        <taxon>Eleutherozoa</taxon>
        <taxon>Asterozoa</taxon>
        <taxon>Asteroidea</taxon>
        <taxon>Valvatacea</taxon>
        <taxon>Valvatida</taxon>
        <taxon>Asterinidae</taxon>
        <taxon>Patiria</taxon>
    </lineage>
</organism>
<evidence type="ECO:0000313" key="5">
    <source>
        <dbReference type="Proteomes" id="UP000887568"/>
    </source>
</evidence>
<dbReference type="Pfam" id="PF00024">
    <property type="entry name" value="PAN_1"/>
    <property type="match status" value="1"/>
</dbReference>
<evidence type="ECO:0000256" key="1">
    <source>
        <dbReference type="SAM" id="SignalP"/>
    </source>
</evidence>
<evidence type="ECO:0000313" key="4">
    <source>
        <dbReference type="EnsemblMetazoa" id="XP_038051002.1"/>
    </source>
</evidence>
<dbReference type="OrthoDB" id="5954510at2759"/>
<feature type="signal peptide" evidence="1">
    <location>
        <begin position="1"/>
        <end position="30"/>
    </location>
</feature>
<evidence type="ECO:0008006" key="6">
    <source>
        <dbReference type="Google" id="ProtNLM"/>
    </source>
</evidence>
<dbReference type="OMA" id="ICKRACH"/>